<dbReference type="InterPro" id="IPR000668">
    <property type="entry name" value="Peptidase_C1A_C"/>
</dbReference>
<sequence length="412" mass="43225">MQALGLASGYTHAFSVAALNSALRTGPVMIGIEWLNSMLDPKSEGRIPLDATSGVAGGHELELTKYDAATGEYWVPNSWNTSWGDKGWAYLTTADLTWLLSQQGDVTVPSLTSSPTPTPAAPAAPTGAQVAAAVRSTLTGLGVTMALMPGATFIGPTRNKRVDGIVEVRGLVLHIQQGTEQGSDAWFKNPASQASSHFLNPKTGGLRQLVDTKDRAWAEADGNAHWISIENEGYAGDKLTASQLENAAQLLAWLHKTYSVPLEPTDDPNGKGLGRHGMGGAAWGGHTGCPGDPVKAQRPAIIARTEQILGIDQKPHVSLAHVVYASQHDPAAAQGHTTHSAEVLIVERALHAEGLLSAQYVDGSWGTKTITAYARWQRSAAGGGFTGTAADGVPGETSLKLPAARHGFTVTD</sequence>
<dbReference type="EC" id="3.5.1.28" evidence="2"/>
<gene>
    <name evidence="6" type="ORF">ABT404_10230</name>
</gene>
<dbReference type="RefSeq" id="WP_350779390.1">
    <property type="nucleotide sequence ID" value="NZ_JBEPEK010000053.1"/>
</dbReference>
<evidence type="ECO:0000256" key="2">
    <source>
        <dbReference type="ARBA" id="ARBA00011901"/>
    </source>
</evidence>
<keyword evidence="4" id="KW-0961">Cell wall biogenesis/degradation</keyword>
<dbReference type="SUPFAM" id="SSF55846">
    <property type="entry name" value="N-acetylmuramoyl-L-alanine amidase-like"/>
    <property type="match status" value="1"/>
</dbReference>
<keyword evidence="7" id="KW-1185">Reference proteome</keyword>
<dbReference type="Gene3D" id="3.40.80.10">
    <property type="entry name" value="Peptidoglycan recognition protein-like"/>
    <property type="match status" value="1"/>
</dbReference>
<dbReference type="InterPro" id="IPR038765">
    <property type="entry name" value="Papain-like_cys_pep_sf"/>
</dbReference>
<reference evidence="6 7" key="1">
    <citation type="submission" date="2024-06" db="EMBL/GenBank/DDBJ databases">
        <title>The Natural Products Discovery Center: Release of the First 8490 Sequenced Strains for Exploring Actinobacteria Biosynthetic Diversity.</title>
        <authorList>
            <person name="Kalkreuter E."/>
            <person name="Kautsar S.A."/>
            <person name="Yang D."/>
            <person name="Bader C.D."/>
            <person name="Teijaro C.N."/>
            <person name="Fluegel L."/>
            <person name="Davis C.M."/>
            <person name="Simpson J.R."/>
            <person name="Lauterbach L."/>
            <person name="Steele A.D."/>
            <person name="Gui C."/>
            <person name="Meng S."/>
            <person name="Li G."/>
            <person name="Viehrig K."/>
            <person name="Ye F."/>
            <person name="Su P."/>
            <person name="Kiefer A.F."/>
            <person name="Nichols A."/>
            <person name="Cepeda A.J."/>
            <person name="Yan W."/>
            <person name="Fan B."/>
            <person name="Jiang Y."/>
            <person name="Adhikari A."/>
            <person name="Zheng C.-J."/>
            <person name="Schuster L."/>
            <person name="Cowan T.M."/>
            <person name="Smanski M.J."/>
            <person name="Chevrette M.G."/>
            <person name="De Carvalho L.P.S."/>
            <person name="Shen B."/>
        </authorList>
    </citation>
    <scope>NUCLEOTIDE SEQUENCE [LARGE SCALE GENOMIC DNA]</scope>
    <source>
        <strain evidence="6 7">NPDC000234</strain>
    </source>
</reference>
<dbReference type="Pfam" id="PF01510">
    <property type="entry name" value="Amidase_2"/>
    <property type="match status" value="1"/>
</dbReference>
<dbReference type="InterPro" id="IPR036505">
    <property type="entry name" value="Amidase/PGRP_sf"/>
</dbReference>
<accession>A0ABV1WSL1</accession>
<dbReference type="Proteomes" id="UP001474181">
    <property type="component" value="Unassembled WGS sequence"/>
</dbReference>
<dbReference type="Gene3D" id="3.90.70.10">
    <property type="entry name" value="Cysteine proteinases"/>
    <property type="match status" value="1"/>
</dbReference>
<dbReference type="PANTHER" id="PTHR30417">
    <property type="entry name" value="N-ACETYLMURAMOYL-L-ALANINE AMIDASE AMID"/>
    <property type="match status" value="1"/>
</dbReference>
<dbReference type="CDD" id="cd06583">
    <property type="entry name" value="PGRP"/>
    <property type="match status" value="1"/>
</dbReference>
<dbReference type="InterPro" id="IPR051206">
    <property type="entry name" value="NAMLAA_amidase_2"/>
</dbReference>
<evidence type="ECO:0000256" key="3">
    <source>
        <dbReference type="ARBA" id="ARBA00022801"/>
    </source>
</evidence>
<dbReference type="Pfam" id="PF00112">
    <property type="entry name" value="Peptidase_C1"/>
    <property type="match status" value="1"/>
</dbReference>
<name>A0ABV1WSL1_9ACTN</name>
<dbReference type="PANTHER" id="PTHR30417:SF1">
    <property type="entry name" value="N-ACETYLMURAMOYL-L-ALANINE AMIDASE AMID"/>
    <property type="match status" value="1"/>
</dbReference>
<comment type="catalytic activity">
    <reaction evidence="1">
        <text>Hydrolyzes the link between N-acetylmuramoyl residues and L-amino acid residues in certain cell-wall glycopeptides.</text>
        <dbReference type="EC" id="3.5.1.28"/>
    </reaction>
</comment>
<dbReference type="SUPFAM" id="SSF54001">
    <property type="entry name" value="Cysteine proteinases"/>
    <property type="match status" value="1"/>
</dbReference>
<dbReference type="SMART" id="SM00644">
    <property type="entry name" value="Ami_2"/>
    <property type="match status" value="1"/>
</dbReference>
<protein>
    <recommendedName>
        <fullName evidence="2">N-acetylmuramoyl-L-alanine amidase</fullName>
        <ecNumber evidence="2">3.5.1.28</ecNumber>
    </recommendedName>
</protein>
<dbReference type="InterPro" id="IPR002502">
    <property type="entry name" value="Amidase_domain"/>
</dbReference>
<proteinExistence type="predicted"/>
<organism evidence="6 7">
    <name type="scientific">Streptomyces hyaluromycini</name>
    <dbReference type="NCBI Taxonomy" id="1377993"/>
    <lineage>
        <taxon>Bacteria</taxon>
        <taxon>Bacillati</taxon>
        <taxon>Actinomycetota</taxon>
        <taxon>Actinomycetes</taxon>
        <taxon>Kitasatosporales</taxon>
        <taxon>Streptomycetaceae</taxon>
        <taxon>Streptomyces</taxon>
    </lineage>
</organism>
<keyword evidence="3 6" id="KW-0378">Hydrolase</keyword>
<evidence type="ECO:0000256" key="4">
    <source>
        <dbReference type="ARBA" id="ARBA00023316"/>
    </source>
</evidence>
<dbReference type="EMBL" id="JBEPEK010000053">
    <property type="protein sequence ID" value="MER7179844.1"/>
    <property type="molecule type" value="Genomic_DNA"/>
</dbReference>
<evidence type="ECO:0000259" key="5">
    <source>
        <dbReference type="SMART" id="SM00644"/>
    </source>
</evidence>
<evidence type="ECO:0000313" key="6">
    <source>
        <dbReference type="EMBL" id="MER7179844.1"/>
    </source>
</evidence>
<evidence type="ECO:0000256" key="1">
    <source>
        <dbReference type="ARBA" id="ARBA00001561"/>
    </source>
</evidence>
<evidence type="ECO:0000313" key="7">
    <source>
        <dbReference type="Proteomes" id="UP001474181"/>
    </source>
</evidence>
<dbReference type="GO" id="GO:0008745">
    <property type="term" value="F:N-acetylmuramoyl-L-alanine amidase activity"/>
    <property type="evidence" value="ECO:0007669"/>
    <property type="project" value="UniProtKB-EC"/>
</dbReference>
<comment type="caution">
    <text evidence="6">The sequence shown here is derived from an EMBL/GenBank/DDBJ whole genome shotgun (WGS) entry which is preliminary data.</text>
</comment>
<feature type="domain" description="N-acetylmuramoyl-L-alanine amidase" evidence="5">
    <location>
        <begin position="155"/>
        <end position="291"/>
    </location>
</feature>